<dbReference type="Pfam" id="PF00069">
    <property type="entry name" value="Pkinase"/>
    <property type="match status" value="1"/>
</dbReference>
<feature type="transmembrane region" description="Helical" evidence="4">
    <location>
        <begin position="209"/>
        <end position="230"/>
    </location>
</feature>
<dbReference type="EMBL" id="JACMSC010000015">
    <property type="protein sequence ID" value="KAG6486722.1"/>
    <property type="molecule type" value="Genomic_DNA"/>
</dbReference>
<dbReference type="PANTHER" id="PTHR11655:SF16">
    <property type="entry name" value="60S RIBOSOMAL PROTEIN L9"/>
    <property type="match status" value="1"/>
</dbReference>
<keyword evidence="4" id="KW-0812">Transmembrane</keyword>
<reference evidence="6 7" key="1">
    <citation type="submission" date="2020-08" db="EMBL/GenBank/DDBJ databases">
        <title>Plant Genome Project.</title>
        <authorList>
            <person name="Zhang R.-G."/>
        </authorList>
    </citation>
    <scope>NUCLEOTIDE SEQUENCE [LARGE SCALE GENOMIC DNA]</scope>
    <source>
        <tissue evidence="6">Rhizome</tissue>
    </source>
</reference>
<keyword evidence="7" id="KW-1185">Reference proteome</keyword>
<evidence type="ECO:0000256" key="2">
    <source>
        <dbReference type="ARBA" id="ARBA00022980"/>
    </source>
</evidence>
<comment type="caution">
    <text evidence="6">The sequence shown here is derived from an EMBL/GenBank/DDBJ whole genome shotgun (WGS) entry which is preliminary data.</text>
</comment>
<dbReference type="FunFam" id="3.90.930.12:FF:000004">
    <property type="entry name" value="60S ribosomal protein L9"/>
    <property type="match status" value="1"/>
</dbReference>
<dbReference type="AlphaFoldDB" id="A0A8J5KEG5"/>
<keyword evidence="2" id="KW-0689">Ribosomal protein</keyword>
<dbReference type="GO" id="GO:0004672">
    <property type="term" value="F:protein kinase activity"/>
    <property type="evidence" value="ECO:0007669"/>
    <property type="project" value="InterPro"/>
</dbReference>
<evidence type="ECO:0000259" key="5">
    <source>
        <dbReference type="PROSITE" id="PS50011"/>
    </source>
</evidence>
<gene>
    <name evidence="6" type="ORF">ZIOFF_055301</name>
</gene>
<dbReference type="GO" id="GO:0022625">
    <property type="term" value="C:cytosolic large ribosomal subunit"/>
    <property type="evidence" value="ECO:0007669"/>
    <property type="project" value="TreeGrafter"/>
</dbReference>
<sequence>MKTILSSQTMDIPEGVTVKVNAKIVEVEGPRGKLTRDFKHLNLDFELIEGGKKLKVDAWFGSRKTTAAIRTSLSHIDNLITGVTKGYRYKMRSHTEADKTFGFLMRGGYTFFAIDDDAGAGNAEMLAFLERLREAYENAHRKGKIDGEVLNWVLRVESGGKPKNGSKNDGALKIEAFPGSPGGVISMSRSLSSRLTGQQRATKLWWRRVKIVAAVDVLLCLTMLAIWLVVNVSHVIHDLSFGPKYPGIHNPLDGNARILDDTSGTFKYYIKVVSALSSNCRIILMYQLCKGISFCHGHGVLHRDLKPHNLLMDRKTMILKVVDLGLSRAFTIPLKKYTHEFTNLKYSRVEIDEVQFEWAGCMLDYI</sequence>
<organism evidence="6 7">
    <name type="scientific">Zingiber officinale</name>
    <name type="common">Ginger</name>
    <name type="synonym">Amomum zingiber</name>
    <dbReference type="NCBI Taxonomy" id="94328"/>
    <lineage>
        <taxon>Eukaryota</taxon>
        <taxon>Viridiplantae</taxon>
        <taxon>Streptophyta</taxon>
        <taxon>Embryophyta</taxon>
        <taxon>Tracheophyta</taxon>
        <taxon>Spermatophyta</taxon>
        <taxon>Magnoliopsida</taxon>
        <taxon>Liliopsida</taxon>
        <taxon>Zingiberales</taxon>
        <taxon>Zingiberaceae</taxon>
        <taxon>Zingiber</taxon>
    </lineage>
</organism>
<keyword evidence="4" id="KW-0472">Membrane</keyword>
<dbReference type="InterPro" id="IPR000702">
    <property type="entry name" value="Ribosomal_uL6-like"/>
</dbReference>
<dbReference type="Gene3D" id="1.10.510.10">
    <property type="entry name" value="Transferase(Phosphotransferase) domain 1"/>
    <property type="match status" value="1"/>
</dbReference>
<dbReference type="PANTHER" id="PTHR11655">
    <property type="entry name" value="60S/50S RIBOSOMAL PROTEIN L6/L9"/>
    <property type="match status" value="1"/>
</dbReference>
<dbReference type="InterPro" id="IPR011009">
    <property type="entry name" value="Kinase-like_dom_sf"/>
</dbReference>
<proteinExistence type="inferred from homology"/>
<dbReference type="Gene3D" id="3.90.930.12">
    <property type="entry name" value="Ribosomal protein L6, alpha-beta domain"/>
    <property type="match status" value="1"/>
</dbReference>
<protein>
    <recommendedName>
        <fullName evidence="5">Protein kinase domain-containing protein</fullName>
    </recommendedName>
</protein>
<evidence type="ECO:0000256" key="3">
    <source>
        <dbReference type="ARBA" id="ARBA00023274"/>
    </source>
</evidence>
<dbReference type="InterPro" id="IPR036789">
    <property type="entry name" value="Ribosomal_uL6-like_a/b-dom_sf"/>
</dbReference>
<dbReference type="PROSITE" id="PS00108">
    <property type="entry name" value="PROTEIN_KINASE_ST"/>
    <property type="match status" value="1"/>
</dbReference>
<dbReference type="InterPro" id="IPR008271">
    <property type="entry name" value="Ser/Thr_kinase_AS"/>
</dbReference>
<evidence type="ECO:0000313" key="7">
    <source>
        <dbReference type="Proteomes" id="UP000734854"/>
    </source>
</evidence>
<dbReference type="PROSITE" id="PS50011">
    <property type="entry name" value="PROTEIN_KINASE_DOM"/>
    <property type="match status" value="1"/>
</dbReference>
<evidence type="ECO:0000256" key="4">
    <source>
        <dbReference type="SAM" id="Phobius"/>
    </source>
</evidence>
<dbReference type="Pfam" id="PF00347">
    <property type="entry name" value="Ribosomal_L6"/>
    <property type="match status" value="1"/>
</dbReference>
<dbReference type="Proteomes" id="UP000734854">
    <property type="component" value="Unassembled WGS sequence"/>
</dbReference>
<dbReference type="InterPro" id="IPR020040">
    <property type="entry name" value="Ribosomal_uL6_a/b-dom"/>
</dbReference>
<keyword evidence="3" id="KW-0687">Ribonucleoprotein</keyword>
<dbReference type="GO" id="GO:0019843">
    <property type="term" value="F:rRNA binding"/>
    <property type="evidence" value="ECO:0007669"/>
    <property type="project" value="InterPro"/>
</dbReference>
<dbReference type="GO" id="GO:0003735">
    <property type="term" value="F:structural constituent of ribosome"/>
    <property type="evidence" value="ECO:0007669"/>
    <property type="project" value="InterPro"/>
</dbReference>
<feature type="domain" description="Protein kinase" evidence="5">
    <location>
        <begin position="112"/>
        <end position="366"/>
    </location>
</feature>
<evidence type="ECO:0000256" key="1">
    <source>
        <dbReference type="ARBA" id="ARBA00009356"/>
    </source>
</evidence>
<dbReference type="SUPFAM" id="SSF56053">
    <property type="entry name" value="Ribosomal protein L6"/>
    <property type="match status" value="1"/>
</dbReference>
<name>A0A8J5KEG5_ZINOF</name>
<comment type="similarity">
    <text evidence="1">Belongs to the universal ribosomal protein uL6 family.</text>
</comment>
<dbReference type="InterPro" id="IPR000719">
    <property type="entry name" value="Prot_kinase_dom"/>
</dbReference>
<keyword evidence="4" id="KW-1133">Transmembrane helix</keyword>
<accession>A0A8J5KEG5</accession>
<evidence type="ECO:0000313" key="6">
    <source>
        <dbReference type="EMBL" id="KAG6486722.1"/>
    </source>
</evidence>
<dbReference type="GO" id="GO:0002181">
    <property type="term" value="P:cytoplasmic translation"/>
    <property type="evidence" value="ECO:0007669"/>
    <property type="project" value="TreeGrafter"/>
</dbReference>
<dbReference type="GO" id="GO:0005524">
    <property type="term" value="F:ATP binding"/>
    <property type="evidence" value="ECO:0007669"/>
    <property type="project" value="InterPro"/>
</dbReference>
<dbReference type="SUPFAM" id="SSF56112">
    <property type="entry name" value="Protein kinase-like (PK-like)"/>
    <property type="match status" value="1"/>
</dbReference>